<feature type="domain" description="PDZ" evidence="2">
    <location>
        <begin position="339"/>
        <end position="375"/>
    </location>
</feature>
<gene>
    <name evidence="3" type="ORF">DW035_01105</name>
</gene>
<reference evidence="3 4" key="1">
    <citation type="submission" date="2018-08" db="EMBL/GenBank/DDBJ databases">
        <title>A genome reference for cultivated species of the human gut microbiota.</title>
        <authorList>
            <person name="Zou Y."/>
            <person name="Xue W."/>
            <person name="Luo G."/>
        </authorList>
    </citation>
    <scope>NUCLEOTIDE SEQUENCE [LARGE SCALE GENOMIC DNA]</scope>
    <source>
        <strain evidence="3 4">AF39-11</strain>
    </source>
</reference>
<feature type="transmembrane region" description="Helical" evidence="1">
    <location>
        <begin position="12"/>
        <end position="33"/>
    </location>
</feature>
<dbReference type="AlphaFoldDB" id="A0A415JGN7"/>
<keyword evidence="1" id="KW-1133">Transmembrane helix</keyword>
<keyword evidence="1" id="KW-0472">Membrane</keyword>
<evidence type="ECO:0000313" key="3">
    <source>
        <dbReference type="EMBL" id="RHL20237.1"/>
    </source>
</evidence>
<protein>
    <recommendedName>
        <fullName evidence="2">PDZ domain-containing protein</fullName>
    </recommendedName>
</protein>
<dbReference type="Gene3D" id="2.40.70.10">
    <property type="entry name" value="Acid Proteases"/>
    <property type="match status" value="1"/>
</dbReference>
<dbReference type="Proteomes" id="UP000284916">
    <property type="component" value="Unassembled WGS sequence"/>
</dbReference>
<keyword evidence="1" id="KW-0812">Transmembrane</keyword>
<sequence length="416" mass="48005">MKRIVRKKVKMMLLSVIVIGIVGGLSYFIYGVAQMYKINTWQNAIGKELPNKFKEMLPLKRDTKGWFYITGKVGTHKRDFILDTQARSMARIEYLQSLHASHWGTYPRAVKNLYGQQEKYALYTLDNVVIADGLPLYKPLFSGITQTNALYDLLEKDLLGKDILQHFVWKFSLDHDELILFSNSDADMLREEACNYTKIENGLDEGIPLLFESVKESYKYHFDLGYEGYISINKELYEKLKKKYPQKEYLVKRNENLVDTTFMLTNVPIRINDLFVPDCKVTYRPRFDTNLLGVGFIERFNFILGYQKGDKIVAKEDLYLQPRKTTSKSNDFVYCPSKGFDVEYSEDGAVVSFLEINGEASRKGLKIGDKVLEINHGAVCLSADSIKLGKVTLHINNCNELELKIKRNNKTVYMNI</sequence>
<proteinExistence type="predicted"/>
<comment type="caution">
    <text evidence="3">The sequence shown here is derived from an EMBL/GenBank/DDBJ whole genome shotgun (WGS) entry which is preliminary data.</text>
</comment>
<dbReference type="EMBL" id="QROI01000001">
    <property type="protein sequence ID" value="RHL20237.1"/>
    <property type="molecule type" value="Genomic_DNA"/>
</dbReference>
<accession>A0A415JGN7</accession>
<name>A0A415JGN7_9BACT</name>
<dbReference type="Gene3D" id="2.30.42.10">
    <property type="match status" value="1"/>
</dbReference>
<evidence type="ECO:0000256" key="1">
    <source>
        <dbReference type="SAM" id="Phobius"/>
    </source>
</evidence>
<dbReference type="RefSeq" id="WP_118440915.1">
    <property type="nucleotide sequence ID" value="NZ_QROD01000001.1"/>
</dbReference>
<dbReference type="InterPro" id="IPR021109">
    <property type="entry name" value="Peptidase_aspartic_dom_sf"/>
</dbReference>
<evidence type="ECO:0000259" key="2">
    <source>
        <dbReference type="PROSITE" id="PS50106"/>
    </source>
</evidence>
<organism evidence="3 4">
    <name type="scientific">Phocaeicola plebeius</name>
    <dbReference type="NCBI Taxonomy" id="310297"/>
    <lineage>
        <taxon>Bacteria</taxon>
        <taxon>Pseudomonadati</taxon>
        <taxon>Bacteroidota</taxon>
        <taxon>Bacteroidia</taxon>
        <taxon>Bacteroidales</taxon>
        <taxon>Bacteroidaceae</taxon>
        <taxon>Phocaeicola</taxon>
    </lineage>
</organism>
<dbReference type="SUPFAM" id="SSF50156">
    <property type="entry name" value="PDZ domain-like"/>
    <property type="match status" value="1"/>
</dbReference>
<dbReference type="PROSITE" id="PS50106">
    <property type="entry name" value="PDZ"/>
    <property type="match status" value="1"/>
</dbReference>
<evidence type="ECO:0000313" key="4">
    <source>
        <dbReference type="Proteomes" id="UP000284916"/>
    </source>
</evidence>
<dbReference type="InterPro" id="IPR001478">
    <property type="entry name" value="PDZ"/>
</dbReference>
<dbReference type="InterPro" id="IPR036034">
    <property type="entry name" value="PDZ_sf"/>
</dbReference>